<comment type="cofactor">
    <cofactor evidence="1">
        <name>Mg(2+)</name>
        <dbReference type="ChEBI" id="CHEBI:18420"/>
    </cofactor>
</comment>
<reference evidence="6 7" key="1">
    <citation type="submission" date="2020-10" db="EMBL/GenBank/DDBJ databases">
        <title>Complete genome sequence of Paludibaculum fermentans P105T, a facultatively anaerobic acidobacterium capable of dissimilatory Fe(III) reduction.</title>
        <authorList>
            <person name="Dedysh S.N."/>
            <person name="Beletsky A.V."/>
            <person name="Kulichevskaya I.S."/>
            <person name="Mardanov A.V."/>
            <person name="Ravin N.V."/>
        </authorList>
    </citation>
    <scope>NUCLEOTIDE SEQUENCE [LARGE SCALE GENOMIC DNA]</scope>
    <source>
        <strain evidence="6 7">P105</strain>
    </source>
</reference>
<keyword evidence="4" id="KW-0460">Magnesium</keyword>
<evidence type="ECO:0000256" key="2">
    <source>
        <dbReference type="ARBA" id="ARBA00006171"/>
    </source>
</evidence>
<dbReference type="GO" id="GO:0003824">
    <property type="term" value="F:catalytic activity"/>
    <property type="evidence" value="ECO:0007669"/>
    <property type="project" value="UniProtKB-ARBA"/>
</dbReference>
<dbReference type="InterPro" id="IPR023198">
    <property type="entry name" value="PGP-like_dom2"/>
</dbReference>
<evidence type="ECO:0000256" key="5">
    <source>
        <dbReference type="ARBA" id="ARBA00023277"/>
    </source>
</evidence>
<dbReference type="InterPro" id="IPR051600">
    <property type="entry name" value="Beta-PGM-like"/>
</dbReference>
<evidence type="ECO:0000256" key="4">
    <source>
        <dbReference type="ARBA" id="ARBA00022842"/>
    </source>
</evidence>
<dbReference type="Gene3D" id="3.40.50.1000">
    <property type="entry name" value="HAD superfamily/HAD-like"/>
    <property type="match status" value="1"/>
</dbReference>
<dbReference type="InterPro" id="IPR023214">
    <property type="entry name" value="HAD_sf"/>
</dbReference>
<keyword evidence="7" id="KW-1185">Reference proteome</keyword>
<organism evidence="6 7">
    <name type="scientific">Paludibaculum fermentans</name>
    <dbReference type="NCBI Taxonomy" id="1473598"/>
    <lineage>
        <taxon>Bacteria</taxon>
        <taxon>Pseudomonadati</taxon>
        <taxon>Acidobacteriota</taxon>
        <taxon>Terriglobia</taxon>
        <taxon>Bryobacterales</taxon>
        <taxon>Bryobacteraceae</taxon>
        <taxon>Paludibaculum</taxon>
    </lineage>
</organism>
<dbReference type="AlphaFoldDB" id="A0A7S7NTY9"/>
<name>A0A7S7NTY9_PALFE</name>
<comment type="similarity">
    <text evidence="2">Belongs to the HAD-like hydrolase superfamily. CbbY/CbbZ/Gph/YieH family.</text>
</comment>
<evidence type="ECO:0000256" key="3">
    <source>
        <dbReference type="ARBA" id="ARBA00022723"/>
    </source>
</evidence>
<sequence length="206" mass="22202">MIVESTVLHTRAWELYLSRLGIDSKGIMARMLGKRNDQIVHDIFGPDLPEHEVFRHGADKERLYREMMAPVLQSQLVPGVVEFARAAHALGVPCAVATNAEPLNVEFVLEGAGLAGCFQTIVDGYQVARPKPDPEVYLTAAGRLGVNPANCVVFEDSPGGMQAAQAAGAHLVGLLTTLTEAPLAGLAVPDFLDERLLPWISALEPR</sequence>
<dbReference type="NCBIfam" id="TIGR01509">
    <property type="entry name" value="HAD-SF-IA-v3"/>
    <property type="match status" value="1"/>
</dbReference>
<dbReference type="InterPro" id="IPR036412">
    <property type="entry name" value="HAD-like_sf"/>
</dbReference>
<keyword evidence="5" id="KW-0119">Carbohydrate metabolism</keyword>
<dbReference type="CDD" id="cd07505">
    <property type="entry name" value="HAD_BPGM-like"/>
    <property type="match status" value="1"/>
</dbReference>
<dbReference type="SUPFAM" id="SSF56784">
    <property type="entry name" value="HAD-like"/>
    <property type="match status" value="1"/>
</dbReference>
<dbReference type="PANTHER" id="PTHR46193">
    <property type="entry name" value="6-PHOSPHOGLUCONATE PHOSPHATASE"/>
    <property type="match status" value="1"/>
</dbReference>
<keyword evidence="3" id="KW-0479">Metal-binding</keyword>
<dbReference type="Gene3D" id="1.10.150.240">
    <property type="entry name" value="Putative phosphatase, domain 2"/>
    <property type="match status" value="1"/>
</dbReference>
<dbReference type="Pfam" id="PF00702">
    <property type="entry name" value="Hydrolase"/>
    <property type="match status" value="1"/>
</dbReference>
<evidence type="ECO:0000313" key="6">
    <source>
        <dbReference type="EMBL" id="QOY89666.1"/>
    </source>
</evidence>
<proteinExistence type="inferred from homology"/>
<dbReference type="EMBL" id="CP063849">
    <property type="protein sequence ID" value="QOY89666.1"/>
    <property type="molecule type" value="Genomic_DNA"/>
</dbReference>
<dbReference type="Proteomes" id="UP000593892">
    <property type="component" value="Chromosome"/>
</dbReference>
<dbReference type="KEGG" id="pfer:IRI77_06850"/>
<dbReference type="PANTHER" id="PTHR46193:SF18">
    <property type="entry name" value="HEXITOL PHOSPHATASE B"/>
    <property type="match status" value="1"/>
</dbReference>
<dbReference type="GO" id="GO:0046872">
    <property type="term" value="F:metal ion binding"/>
    <property type="evidence" value="ECO:0007669"/>
    <property type="project" value="UniProtKB-KW"/>
</dbReference>
<evidence type="ECO:0000256" key="1">
    <source>
        <dbReference type="ARBA" id="ARBA00001946"/>
    </source>
</evidence>
<protein>
    <submittedName>
        <fullName evidence="6">HAD family phosphatase</fullName>
    </submittedName>
</protein>
<dbReference type="InterPro" id="IPR006439">
    <property type="entry name" value="HAD-SF_hydro_IA"/>
</dbReference>
<accession>A0A7S7NTY9</accession>
<gene>
    <name evidence="6" type="ORF">IRI77_06850</name>
</gene>
<evidence type="ECO:0000313" key="7">
    <source>
        <dbReference type="Proteomes" id="UP000593892"/>
    </source>
</evidence>